<sequence length="148" mass="15995">MSASTKPSSQDIRLEEVFGAPVGELYAQAMAGIAPPAVSRALELRSFLALTEEQVARVRDRVHAAMAPDRDMNELSAAQLRMDSQWMDAALSARGEYLTALGELLKTMPAPTNPPRRPVAFDHSRLAARLSPRPAPAALPPQPATRGR</sequence>
<dbReference type="Proteomes" id="UP001520654">
    <property type="component" value="Unassembled WGS sequence"/>
</dbReference>
<proteinExistence type="predicted"/>
<name>A0ABS8E146_9ACTN</name>
<evidence type="ECO:0000313" key="2">
    <source>
        <dbReference type="EMBL" id="MCC0094673.1"/>
    </source>
</evidence>
<comment type="caution">
    <text evidence="2">The sequence shown here is derived from an EMBL/GenBank/DDBJ whole genome shotgun (WGS) entry which is preliminary data.</text>
</comment>
<accession>A0ABS8E146</accession>
<organism evidence="2 3">
    <name type="scientific">Streptomyces flavotricini</name>
    <dbReference type="NCBI Taxonomy" id="66888"/>
    <lineage>
        <taxon>Bacteria</taxon>
        <taxon>Bacillati</taxon>
        <taxon>Actinomycetota</taxon>
        <taxon>Actinomycetes</taxon>
        <taxon>Kitasatosporales</taxon>
        <taxon>Streptomycetaceae</taxon>
        <taxon>Streptomyces</taxon>
    </lineage>
</organism>
<dbReference type="RefSeq" id="WP_229335235.1">
    <property type="nucleotide sequence ID" value="NZ_JAINUL010000001.1"/>
</dbReference>
<evidence type="ECO:0000256" key="1">
    <source>
        <dbReference type="SAM" id="MobiDB-lite"/>
    </source>
</evidence>
<evidence type="ECO:0000313" key="3">
    <source>
        <dbReference type="Proteomes" id="UP001520654"/>
    </source>
</evidence>
<reference evidence="2 3" key="1">
    <citation type="submission" date="2021-08" db="EMBL/GenBank/DDBJ databases">
        <title>Genomic Architecture of Streptomyces flavotricini NGL1 and Streptomyces erythrochromogenes HMS4 With Differential Plant Beneficial attributes and laccase production capabilities.</title>
        <authorList>
            <person name="Salwan R."/>
            <person name="Kaur R."/>
            <person name="Sharma V."/>
        </authorList>
    </citation>
    <scope>NUCLEOTIDE SEQUENCE [LARGE SCALE GENOMIC DNA]</scope>
    <source>
        <strain evidence="2 3">NGL1</strain>
    </source>
</reference>
<gene>
    <name evidence="2" type="ORF">K7B10_07725</name>
</gene>
<dbReference type="EMBL" id="JAINUL010000001">
    <property type="protein sequence ID" value="MCC0094673.1"/>
    <property type="molecule type" value="Genomic_DNA"/>
</dbReference>
<feature type="compositionally biased region" description="Pro residues" evidence="1">
    <location>
        <begin position="133"/>
        <end position="148"/>
    </location>
</feature>
<protein>
    <submittedName>
        <fullName evidence="2">Uncharacterized protein</fullName>
    </submittedName>
</protein>
<keyword evidence="3" id="KW-1185">Reference proteome</keyword>
<feature type="region of interest" description="Disordered" evidence="1">
    <location>
        <begin position="107"/>
        <end position="148"/>
    </location>
</feature>